<name>A0A8H6JQW9_9PEZI</name>
<keyword evidence="2 7" id="KW-0808">Transferase</keyword>
<keyword evidence="3" id="KW-0949">S-adenosyl-L-methionine</keyword>
<evidence type="ECO:0000313" key="7">
    <source>
        <dbReference type="EMBL" id="KAF6817076.1"/>
    </source>
</evidence>
<feature type="domain" description="O-methyltransferase dimerisation" evidence="6">
    <location>
        <begin position="54"/>
        <end position="126"/>
    </location>
</feature>
<dbReference type="InterPro" id="IPR036390">
    <property type="entry name" value="WH_DNA-bd_sf"/>
</dbReference>
<evidence type="ECO:0000259" key="5">
    <source>
        <dbReference type="Pfam" id="PF00891"/>
    </source>
</evidence>
<dbReference type="PANTHER" id="PTHR43712:SF16">
    <property type="entry name" value="O-METHYLTRANSFERASE ELCB"/>
    <property type="match status" value="1"/>
</dbReference>
<dbReference type="InterPro" id="IPR029063">
    <property type="entry name" value="SAM-dependent_MTases_sf"/>
</dbReference>
<evidence type="ECO:0000256" key="2">
    <source>
        <dbReference type="ARBA" id="ARBA00022679"/>
    </source>
</evidence>
<organism evidence="7 8">
    <name type="scientific">Colletotrichum musicola</name>
    <dbReference type="NCBI Taxonomy" id="2175873"/>
    <lineage>
        <taxon>Eukaryota</taxon>
        <taxon>Fungi</taxon>
        <taxon>Dikarya</taxon>
        <taxon>Ascomycota</taxon>
        <taxon>Pezizomycotina</taxon>
        <taxon>Sordariomycetes</taxon>
        <taxon>Hypocreomycetidae</taxon>
        <taxon>Glomerellales</taxon>
        <taxon>Glomerellaceae</taxon>
        <taxon>Colletotrichum</taxon>
        <taxon>Colletotrichum orchidearum species complex</taxon>
    </lineage>
</organism>
<evidence type="ECO:0000256" key="3">
    <source>
        <dbReference type="ARBA" id="ARBA00022691"/>
    </source>
</evidence>
<evidence type="ECO:0000256" key="4">
    <source>
        <dbReference type="PIRSR" id="PIRSR005739-1"/>
    </source>
</evidence>
<proteinExistence type="predicted"/>
<dbReference type="Pfam" id="PF00891">
    <property type="entry name" value="Methyltransf_2"/>
    <property type="match status" value="1"/>
</dbReference>
<evidence type="ECO:0000313" key="8">
    <source>
        <dbReference type="Proteomes" id="UP000639643"/>
    </source>
</evidence>
<keyword evidence="8" id="KW-1185">Reference proteome</keyword>
<evidence type="ECO:0000256" key="1">
    <source>
        <dbReference type="ARBA" id="ARBA00022603"/>
    </source>
</evidence>
<dbReference type="InterPro" id="IPR016461">
    <property type="entry name" value="COMT-like"/>
</dbReference>
<evidence type="ECO:0000259" key="6">
    <source>
        <dbReference type="Pfam" id="PF08100"/>
    </source>
</evidence>
<feature type="active site" description="Proton acceptor" evidence="4">
    <location>
        <position position="307"/>
    </location>
</feature>
<dbReference type="PROSITE" id="PS51683">
    <property type="entry name" value="SAM_OMT_II"/>
    <property type="match status" value="1"/>
</dbReference>
<dbReference type="Proteomes" id="UP000639643">
    <property type="component" value="Unassembled WGS sequence"/>
</dbReference>
<keyword evidence="1 7" id="KW-0489">Methyltransferase</keyword>
<dbReference type="Pfam" id="PF08100">
    <property type="entry name" value="Dimerisation"/>
    <property type="match status" value="1"/>
</dbReference>
<gene>
    <name evidence="7" type="ORF">CMUS01_12170</name>
</gene>
<comment type="caution">
    <text evidence="7">The sequence shown here is derived from an EMBL/GenBank/DDBJ whole genome shotgun (WGS) entry which is preliminary data.</text>
</comment>
<dbReference type="GO" id="GO:0008171">
    <property type="term" value="F:O-methyltransferase activity"/>
    <property type="evidence" value="ECO:0007669"/>
    <property type="project" value="InterPro"/>
</dbReference>
<protein>
    <submittedName>
        <fullName evidence="7">O-methyltransferase</fullName>
    </submittedName>
</protein>
<dbReference type="OrthoDB" id="1535081at2759"/>
<sequence length="395" mass="44204">MAIHPNELPGLVAQMSAMVNSSHGSAPNEAMQDLAEKILFATRPHMIDPMKRVFHIVDTLVIRLLIDWKVFDAIPVEGAVSYADLASKVDAEESILKRFVWVMVSRKILTQVGENLVAHTDVSRGYRQGTQQSYLFLFYYDEVLASSIKMPEYFARYGRREPLAQTHTPFSFGHGEPGKTVWEIAHESSERLRRVMEAMGSVQLGPMVAASYDFGWVRGRVAEAEERDRVLFVDVGSGKGHVTKAVLAQNGFIPRRLAVLEDREEVVKAVAEAGEPGLEGVRLQGHDFHTEQPIKNALIYFICRCIHDYGDETAVKMMRQLRDAMAPDSKLLVAECVMSDPPTSFEAMMDFTMIDLGGKERTAKDWVELAARAGLRVENIHGVGREIQVVECVKV</sequence>
<dbReference type="InterPro" id="IPR001077">
    <property type="entry name" value="COMT_C"/>
</dbReference>
<dbReference type="PIRSF" id="PIRSF005739">
    <property type="entry name" value="O-mtase"/>
    <property type="match status" value="1"/>
</dbReference>
<dbReference type="SUPFAM" id="SSF46785">
    <property type="entry name" value="Winged helix' DNA-binding domain"/>
    <property type="match status" value="1"/>
</dbReference>
<dbReference type="GO" id="GO:0032259">
    <property type="term" value="P:methylation"/>
    <property type="evidence" value="ECO:0007669"/>
    <property type="project" value="UniProtKB-KW"/>
</dbReference>
<reference evidence="7" key="1">
    <citation type="journal article" date="2020" name="Phytopathology">
        <title>Genome Sequence Resources of Colletotrichum truncatum, C. plurivorum, C. musicola, and C. sojae: Four Species Pathogenic to Soybean (Glycine max).</title>
        <authorList>
            <person name="Rogerio F."/>
            <person name="Boufleur T.R."/>
            <person name="Ciampi-Guillardi M."/>
            <person name="Sukno S.A."/>
            <person name="Thon M.R."/>
            <person name="Massola Junior N.S."/>
            <person name="Baroncelli R."/>
        </authorList>
    </citation>
    <scope>NUCLEOTIDE SEQUENCE</scope>
    <source>
        <strain evidence="7">LFN0074</strain>
    </source>
</reference>
<dbReference type="Gene3D" id="3.40.50.150">
    <property type="entry name" value="Vaccinia Virus protein VP39"/>
    <property type="match status" value="1"/>
</dbReference>
<dbReference type="SUPFAM" id="SSF53335">
    <property type="entry name" value="S-adenosyl-L-methionine-dependent methyltransferases"/>
    <property type="match status" value="1"/>
</dbReference>
<dbReference type="PANTHER" id="PTHR43712">
    <property type="entry name" value="PUTATIVE (AFU_ORTHOLOGUE AFUA_4G14580)-RELATED"/>
    <property type="match status" value="1"/>
</dbReference>
<dbReference type="InterPro" id="IPR012967">
    <property type="entry name" value="COMT_dimerisation"/>
</dbReference>
<dbReference type="EMBL" id="WIGM01000662">
    <property type="protein sequence ID" value="KAF6817076.1"/>
    <property type="molecule type" value="Genomic_DNA"/>
</dbReference>
<dbReference type="Gene3D" id="1.10.10.10">
    <property type="entry name" value="Winged helix-like DNA-binding domain superfamily/Winged helix DNA-binding domain"/>
    <property type="match status" value="1"/>
</dbReference>
<dbReference type="AlphaFoldDB" id="A0A8H6JQW9"/>
<accession>A0A8H6JQW9</accession>
<dbReference type="InterPro" id="IPR036388">
    <property type="entry name" value="WH-like_DNA-bd_sf"/>
</dbReference>
<feature type="domain" description="O-methyltransferase C-terminal" evidence="5">
    <location>
        <begin position="231"/>
        <end position="375"/>
    </location>
</feature>